<feature type="region of interest" description="Disordered" evidence="1">
    <location>
        <begin position="171"/>
        <end position="192"/>
    </location>
</feature>
<evidence type="ECO:0000313" key="3">
    <source>
        <dbReference type="Proteomes" id="UP000008062"/>
    </source>
</evidence>
<proteinExistence type="predicted"/>
<name>F9XRG1_ZYMTI</name>
<feature type="compositionally biased region" description="Basic and acidic residues" evidence="1">
    <location>
        <begin position="171"/>
        <end position="180"/>
    </location>
</feature>
<keyword evidence="3" id="KW-1185">Reference proteome</keyword>
<dbReference type="AlphaFoldDB" id="F9XRG1"/>
<dbReference type="HOGENOM" id="CLU_889063_0_0_1"/>
<feature type="compositionally biased region" description="Low complexity" evidence="1">
    <location>
        <begin position="182"/>
        <end position="192"/>
    </location>
</feature>
<sequence>MVLSPSTMLRINPKITVDLKLSKHLRPSINGTPDAERCPMDQSQMLDFVCLPIASDRVQMDRSTGIAQSRSPPTSGNIFANSNAAQDMSTSANQTINTMAHRTAATSQDAMMVRQRLKKTAGDMFMDVMPDIPEDALENIMTDLFEVAGEMLDMREIVTLDGYAVERVREGEQEVERGGDRQGQQEQAQGRARYGVETVEIKSIIKIRDALFKFVTAIGFAKGVPFDTSHSCMPTCRDMDSITAIILDDSTSPYSTSHTHMFLFTITPWICTRSRSSVDPNDFIFYNDLCMYKNLNVHPGMAAVAYRPTFWRA</sequence>
<gene>
    <name evidence="2" type="ORF">MYCGRDRAFT_97812</name>
</gene>
<dbReference type="OrthoDB" id="5425347at2759"/>
<accession>F9XRG1</accession>
<organism evidence="2 3">
    <name type="scientific">Zymoseptoria tritici (strain CBS 115943 / IPO323)</name>
    <name type="common">Speckled leaf blotch fungus</name>
    <name type="synonym">Septoria tritici</name>
    <dbReference type="NCBI Taxonomy" id="336722"/>
    <lineage>
        <taxon>Eukaryota</taxon>
        <taxon>Fungi</taxon>
        <taxon>Dikarya</taxon>
        <taxon>Ascomycota</taxon>
        <taxon>Pezizomycotina</taxon>
        <taxon>Dothideomycetes</taxon>
        <taxon>Dothideomycetidae</taxon>
        <taxon>Mycosphaerellales</taxon>
        <taxon>Mycosphaerellaceae</taxon>
        <taxon>Zymoseptoria</taxon>
    </lineage>
</organism>
<dbReference type="GeneID" id="13399700"/>
<evidence type="ECO:0000256" key="1">
    <source>
        <dbReference type="SAM" id="MobiDB-lite"/>
    </source>
</evidence>
<dbReference type="RefSeq" id="XP_003847196.1">
    <property type="nucleotide sequence ID" value="XM_003847148.1"/>
</dbReference>
<dbReference type="InParanoid" id="F9XRG1"/>
<dbReference type="KEGG" id="ztr:MYCGRDRAFT_97812"/>
<evidence type="ECO:0000313" key="2">
    <source>
        <dbReference type="EMBL" id="EGP82172.1"/>
    </source>
</evidence>
<protein>
    <submittedName>
        <fullName evidence="2">Uncharacterized protein</fullName>
    </submittedName>
</protein>
<reference evidence="2 3" key="1">
    <citation type="journal article" date="2011" name="PLoS Genet.">
        <title>Finished genome of the fungal wheat pathogen Mycosphaerella graminicola reveals dispensome structure, chromosome plasticity, and stealth pathogenesis.</title>
        <authorList>
            <person name="Goodwin S.B."/>
            <person name="Ben M'barek S."/>
            <person name="Dhillon B."/>
            <person name="Wittenberg A.H.J."/>
            <person name="Crane C.F."/>
            <person name="Hane J.K."/>
            <person name="Foster A.J."/>
            <person name="Van der Lee T.A.J."/>
            <person name="Grimwood J."/>
            <person name="Aerts A."/>
            <person name="Antoniw J."/>
            <person name="Bailey A."/>
            <person name="Bluhm B."/>
            <person name="Bowler J."/>
            <person name="Bristow J."/>
            <person name="van der Burgt A."/>
            <person name="Canto-Canche B."/>
            <person name="Churchill A.C.L."/>
            <person name="Conde-Ferraez L."/>
            <person name="Cools H.J."/>
            <person name="Coutinho P.M."/>
            <person name="Csukai M."/>
            <person name="Dehal P."/>
            <person name="De Wit P."/>
            <person name="Donzelli B."/>
            <person name="van de Geest H.C."/>
            <person name="van Ham R.C.H.J."/>
            <person name="Hammond-Kosack K.E."/>
            <person name="Henrissat B."/>
            <person name="Kilian A."/>
            <person name="Kobayashi A.K."/>
            <person name="Koopmann E."/>
            <person name="Kourmpetis Y."/>
            <person name="Kuzniar A."/>
            <person name="Lindquist E."/>
            <person name="Lombard V."/>
            <person name="Maliepaard C."/>
            <person name="Martins N."/>
            <person name="Mehrabi R."/>
            <person name="Nap J.P.H."/>
            <person name="Ponomarenko A."/>
            <person name="Rudd J.J."/>
            <person name="Salamov A."/>
            <person name="Schmutz J."/>
            <person name="Schouten H.J."/>
            <person name="Shapiro H."/>
            <person name="Stergiopoulos I."/>
            <person name="Torriani S.F.F."/>
            <person name="Tu H."/>
            <person name="de Vries R.P."/>
            <person name="Waalwijk C."/>
            <person name="Ware S.B."/>
            <person name="Wiebenga A."/>
            <person name="Zwiers L.-H."/>
            <person name="Oliver R.P."/>
            <person name="Grigoriev I.V."/>
            <person name="Kema G.H.J."/>
        </authorList>
    </citation>
    <scope>NUCLEOTIDE SEQUENCE [LARGE SCALE GENOMIC DNA]</scope>
    <source>
        <strain evidence="3">CBS 115943 / IPO323</strain>
    </source>
</reference>
<dbReference type="EMBL" id="CM001212">
    <property type="protein sequence ID" value="EGP82172.1"/>
    <property type="molecule type" value="Genomic_DNA"/>
</dbReference>
<dbReference type="Proteomes" id="UP000008062">
    <property type="component" value="Chromosome 17"/>
</dbReference>